<organism evidence="2 4">
    <name type="scientific">Pseudomonas extremaustralis</name>
    <dbReference type="NCBI Taxonomy" id="359110"/>
    <lineage>
        <taxon>Bacteria</taxon>
        <taxon>Pseudomonadati</taxon>
        <taxon>Pseudomonadota</taxon>
        <taxon>Gammaproteobacteria</taxon>
        <taxon>Pseudomonadales</taxon>
        <taxon>Pseudomonadaceae</taxon>
        <taxon>Pseudomonas</taxon>
    </lineage>
</organism>
<keyword evidence="3" id="KW-1185">Reference proteome</keyword>
<dbReference type="InterPro" id="IPR001668">
    <property type="entry name" value="Mob_Pre"/>
</dbReference>
<evidence type="ECO:0000313" key="1">
    <source>
        <dbReference type="EMBL" id="SDF89820.1"/>
    </source>
</evidence>
<reference evidence="1 3" key="1">
    <citation type="submission" date="2016-10" db="EMBL/GenBank/DDBJ databases">
        <authorList>
            <person name="Varghese N."/>
            <person name="Submissions S."/>
        </authorList>
    </citation>
    <scope>NUCLEOTIDE SEQUENCE [LARGE SCALE GENOMIC DNA]</scope>
    <source>
        <strain evidence="1 3">DSM 17835</strain>
    </source>
</reference>
<dbReference type="EMBL" id="VFET01000002">
    <property type="protein sequence ID" value="TWS07048.1"/>
    <property type="molecule type" value="Genomic_DNA"/>
</dbReference>
<dbReference type="OrthoDB" id="6655189at2"/>
<reference evidence="2 4" key="2">
    <citation type="submission" date="2019-06" db="EMBL/GenBank/DDBJ databases">
        <title>Pseudomonas bimorpha sp. nov. isolated from bovine raw milk and skim milk concentrate.</title>
        <authorList>
            <person name="Hofmann K."/>
            <person name="Huptas C."/>
            <person name="Doll E."/>
            <person name="Scherer S."/>
            <person name="Wenning M."/>
        </authorList>
    </citation>
    <scope>NUCLEOTIDE SEQUENCE [LARGE SCALE GENOMIC DNA]</scope>
    <source>
        <strain evidence="2 4">DSM 17835</strain>
    </source>
</reference>
<dbReference type="RefSeq" id="WP_081480336.1">
    <property type="nucleotide sequence ID" value="NZ_LT629689.1"/>
</dbReference>
<dbReference type="GeneID" id="78555670"/>
<dbReference type="GO" id="GO:0006310">
    <property type="term" value="P:DNA recombination"/>
    <property type="evidence" value="ECO:0007669"/>
    <property type="project" value="InterPro"/>
</dbReference>
<dbReference type="NCBIfam" id="NF041497">
    <property type="entry name" value="MobV"/>
    <property type="match status" value="1"/>
</dbReference>
<proteinExistence type="predicted"/>
<dbReference type="Pfam" id="PF01076">
    <property type="entry name" value="Mob_Pre"/>
    <property type="match status" value="1"/>
</dbReference>
<evidence type="ECO:0000313" key="2">
    <source>
        <dbReference type="EMBL" id="TWS07048.1"/>
    </source>
</evidence>
<dbReference type="Proteomes" id="UP000317951">
    <property type="component" value="Unassembled WGS sequence"/>
</dbReference>
<dbReference type="AlphaFoldDB" id="A0A5C5QPL2"/>
<dbReference type="Proteomes" id="UP000182858">
    <property type="component" value="Chromosome I"/>
</dbReference>
<evidence type="ECO:0000313" key="3">
    <source>
        <dbReference type="Proteomes" id="UP000182858"/>
    </source>
</evidence>
<accession>A0A5C5QPL2</accession>
<evidence type="ECO:0000313" key="4">
    <source>
        <dbReference type="Proteomes" id="UP000317951"/>
    </source>
</evidence>
<gene>
    <name evidence="2" type="ORF">FIV36_03785</name>
    <name evidence="1" type="ORF">SAMN05216591_4298</name>
</gene>
<name>A0A5C5QPL2_9PSED</name>
<dbReference type="GO" id="GO:0003677">
    <property type="term" value="F:DNA binding"/>
    <property type="evidence" value="ECO:0007669"/>
    <property type="project" value="InterPro"/>
</dbReference>
<protein>
    <submittedName>
        <fullName evidence="2">Plasmid recombination enzyme</fullName>
    </submittedName>
</protein>
<dbReference type="CDD" id="cd17242">
    <property type="entry name" value="MobM_relaxase"/>
    <property type="match status" value="1"/>
</dbReference>
<dbReference type="Gene3D" id="3.30.930.30">
    <property type="match status" value="1"/>
</dbReference>
<dbReference type="EMBL" id="LT629689">
    <property type="protein sequence ID" value="SDF89820.1"/>
    <property type="molecule type" value="Genomic_DNA"/>
</dbReference>
<sequence length="316" mass="34564">MPYAILRTKKLKTITGVLGSGRHTFRETTTPNSDGTPSMHMAGATSSVELGRAVLARLPQKRRKGAVICIEYLITASPEAFARHGGAMPDTGGYFDRAFAWLKARHGSANIVCAEVHLDERTPHLVAYVTPLTGDGRLSARDFLGGPAKLRNMQTDFHHWCGKPFGLSRGIEGAKAPHQKVSQYYQALVAVEPSIARSDLAAAAVGIHTQSYADLLARASASITQAKLQDKATASLQNRDAALVRQRMQLENSQQSLEEREILLEKRIDQLAEVDRALELAWMTSTREKERADKLAARIGSRVKNAPNVSEETLSI</sequence>